<evidence type="ECO:0000313" key="2">
    <source>
        <dbReference type="Proteomes" id="UP001500731"/>
    </source>
</evidence>
<organism evidence="1 2">
    <name type="scientific">Microbacterium panaciterrae</name>
    <dbReference type="NCBI Taxonomy" id="985759"/>
    <lineage>
        <taxon>Bacteria</taxon>
        <taxon>Bacillati</taxon>
        <taxon>Actinomycetota</taxon>
        <taxon>Actinomycetes</taxon>
        <taxon>Micrococcales</taxon>
        <taxon>Microbacteriaceae</taxon>
        <taxon>Microbacterium</taxon>
    </lineage>
</organism>
<comment type="caution">
    <text evidence="1">The sequence shown here is derived from an EMBL/GenBank/DDBJ whole genome shotgun (WGS) entry which is preliminary data.</text>
</comment>
<evidence type="ECO:0000313" key="1">
    <source>
        <dbReference type="EMBL" id="GAA4492532.1"/>
    </source>
</evidence>
<dbReference type="RefSeq" id="WP_345189072.1">
    <property type="nucleotide sequence ID" value="NZ_BAABGP010000037.1"/>
</dbReference>
<keyword evidence="2" id="KW-1185">Reference proteome</keyword>
<dbReference type="Proteomes" id="UP001500731">
    <property type="component" value="Unassembled WGS sequence"/>
</dbReference>
<dbReference type="EMBL" id="BAABGP010000037">
    <property type="protein sequence ID" value="GAA4492532.1"/>
    <property type="molecule type" value="Genomic_DNA"/>
</dbReference>
<protein>
    <submittedName>
        <fullName evidence="1">Uncharacterized protein</fullName>
    </submittedName>
</protein>
<proteinExistence type="predicted"/>
<reference evidence="2" key="1">
    <citation type="journal article" date="2019" name="Int. J. Syst. Evol. Microbiol.">
        <title>The Global Catalogue of Microorganisms (GCM) 10K type strain sequencing project: providing services to taxonomists for standard genome sequencing and annotation.</title>
        <authorList>
            <consortium name="The Broad Institute Genomics Platform"/>
            <consortium name="The Broad Institute Genome Sequencing Center for Infectious Disease"/>
            <person name="Wu L."/>
            <person name="Ma J."/>
        </authorList>
    </citation>
    <scope>NUCLEOTIDE SEQUENCE [LARGE SCALE GENOMIC DNA]</scope>
    <source>
        <strain evidence="2">JCM 17839</strain>
    </source>
</reference>
<accession>A0ABP8PU47</accession>
<gene>
    <name evidence="1" type="ORF">GCM10023171_37760</name>
</gene>
<sequence>MSAHESNPAGRLWLYFRNVCGGAPNQAIFQFAAAYFGLPAEYNAAYLSAVTQLISLPDEMEAQVALLEDPSAPKAVLLRALAPVRNVFRSDPLGTQAVQGILGEITPGVLADLEHASYALMTLQGLNPAIDEDTLSQIRTLAEEIVKLAAEDESLTPETRAAFIRFGHRIMEAADLYKVGGAQPLVDELDRFHHECRRMPMPAQRSPVWERIMALTGVVVTAVGLFTAPADLGHAIAEYSAVFEMPMLTEAPGPDAAPDAIIDAELEEDPEPESA</sequence>
<name>A0ABP8PU47_9MICO</name>